<comment type="caution">
    <text evidence="1">The sequence shown here is derived from an EMBL/GenBank/DDBJ whole genome shotgun (WGS) entry which is preliminary data.</text>
</comment>
<name>A0ABV7R856_9RHOB</name>
<keyword evidence="2" id="KW-1185">Reference proteome</keyword>
<dbReference type="RefSeq" id="WP_377746633.1">
    <property type="nucleotide sequence ID" value="NZ_JBHRXJ010000025.1"/>
</dbReference>
<sequence>MLIAATVCYEELLNGNQKEFGVSETLAAGVKKKAFWLDYELRG</sequence>
<dbReference type="Proteomes" id="UP001595721">
    <property type="component" value="Unassembled WGS sequence"/>
</dbReference>
<dbReference type="EMBL" id="JBHRXJ010000025">
    <property type="protein sequence ID" value="MFC3530419.1"/>
    <property type="molecule type" value="Genomic_DNA"/>
</dbReference>
<proteinExistence type="predicted"/>
<gene>
    <name evidence="1" type="ORF">ACFOMH_19815</name>
</gene>
<accession>A0ABV7R856</accession>
<reference evidence="2" key="1">
    <citation type="journal article" date="2019" name="Int. J. Syst. Evol. Microbiol.">
        <title>The Global Catalogue of Microorganisms (GCM) 10K type strain sequencing project: providing services to taxonomists for standard genome sequencing and annotation.</title>
        <authorList>
            <consortium name="The Broad Institute Genomics Platform"/>
            <consortium name="The Broad Institute Genome Sequencing Center for Infectious Disease"/>
            <person name="Wu L."/>
            <person name="Ma J."/>
        </authorList>
    </citation>
    <scope>NUCLEOTIDE SEQUENCE [LARGE SCALE GENOMIC DNA]</scope>
    <source>
        <strain evidence="2">KCTC 42899</strain>
    </source>
</reference>
<evidence type="ECO:0000313" key="2">
    <source>
        <dbReference type="Proteomes" id="UP001595721"/>
    </source>
</evidence>
<evidence type="ECO:0000313" key="1">
    <source>
        <dbReference type="EMBL" id="MFC3530419.1"/>
    </source>
</evidence>
<protein>
    <submittedName>
        <fullName evidence="1">Uncharacterized protein</fullName>
    </submittedName>
</protein>
<organism evidence="1 2">
    <name type="scientific">Paracoccus mangrovi</name>
    <dbReference type="NCBI Taxonomy" id="1715645"/>
    <lineage>
        <taxon>Bacteria</taxon>
        <taxon>Pseudomonadati</taxon>
        <taxon>Pseudomonadota</taxon>
        <taxon>Alphaproteobacteria</taxon>
        <taxon>Rhodobacterales</taxon>
        <taxon>Paracoccaceae</taxon>
        <taxon>Paracoccus</taxon>
    </lineage>
</organism>